<dbReference type="SUPFAM" id="SSF51556">
    <property type="entry name" value="Metallo-dependent hydrolases"/>
    <property type="match status" value="1"/>
</dbReference>
<dbReference type="Gene3D" id="3.20.20.140">
    <property type="entry name" value="Metal-dependent hydrolases"/>
    <property type="match status" value="1"/>
</dbReference>
<dbReference type="InterPro" id="IPR006680">
    <property type="entry name" value="Amidohydro-rel"/>
</dbReference>
<name>A0A0G1WN59_9BACT</name>
<proteinExistence type="predicted"/>
<accession>A0A0G1WN59</accession>
<dbReference type="Pfam" id="PF04909">
    <property type="entry name" value="Amidohydro_2"/>
    <property type="match status" value="1"/>
</dbReference>
<reference evidence="2 3" key="1">
    <citation type="journal article" date="2015" name="Nature">
        <title>rRNA introns, odd ribosomes, and small enigmatic genomes across a large radiation of phyla.</title>
        <authorList>
            <person name="Brown C.T."/>
            <person name="Hug L.A."/>
            <person name="Thomas B.C."/>
            <person name="Sharon I."/>
            <person name="Castelle C.J."/>
            <person name="Singh A."/>
            <person name="Wilkins M.J."/>
            <person name="Williams K.H."/>
            <person name="Banfield J.F."/>
        </authorList>
    </citation>
    <scope>NUCLEOTIDE SEQUENCE [LARGE SCALE GENOMIC DNA]</scope>
</reference>
<gene>
    <name evidence="2" type="ORF">UY61_C0042G0003</name>
</gene>
<evidence type="ECO:0000259" key="1">
    <source>
        <dbReference type="Pfam" id="PF04909"/>
    </source>
</evidence>
<evidence type="ECO:0000313" key="3">
    <source>
        <dbReference type="Proteomes" id="UP000034201"/>
    </source>
</evidence>
<evidence type="ECO:0000313" key="2">
    <source>
        <dbReference type="EMBL" id="KKW20201.1"/>
    </source>
</evidence>
<organism evidence="2 3">
    <name type="scientific">Candidatus Adlerbacteria bacterium GW2011_GWC1_50_9</name>
    <dbReference type="NCBI Taxonomy" id="1618608"/>
    <lineage>
        <taxon>Bacteria</taxon>
        <taxon>Candidatus Adleribacteriota</taxon>
    </lineage>
</organism>
<dbReference type="Proteomes" id="UP000034201">
    <property type="component" value="Unassembled WGS sequence"/>
</dbReference>
<protein>
    <recommendedName>
        <fullName evidence="1">Amidohydrolase-related domain-containing protein</fullName>
    </recommendedName>
</protein>
<comment type="caution">
    <text evidence="2">The sequence shown here is derived from an EMBL/GenBank/DDBJ whole genome shotgun (WGS) entry which is preliminary data.</text>
</comment>
<dbReference type="GO" id="GO:0016787">
    <property type="term" value="F:hydrolase activity"/>
    <property type="evidence" value="ECO:0007669"/>
    <property type="project" value="InterPro"/>
</dbReference>
<dbReference type="AlphaFoldDB" id="A0A0G1WN59"/>
<sequence>MIVNAHEHLESPEEFPAYLRIMEKTGIDRVLFVGSGNATIYQCKPHGFDGYHERNMVLLKGLKRYQDRVNIFPTLNPLDSDNFDRLKKYIDFGARGIKLYYGLASNHSQGPWHTMALDGPKMAPIFEYCCALDLPVIFHVNRVSFYEEMLRLLEAQPGLKVCFPHFMVSSKNRHRLRRVAAILDRYPNVYTDCSGGREDHFMPFCESITRRPHQFRVFFRKYSKRIMWGTDIVITKAKMATMIPYVEDMVRWYRNIVEERNYTTPEFTGGKEMKGMGLSGTTLANIYSGAFLRFIRSKVYESR</sequence>
<feature type="domain" description="Amidohydrolase-related" evidence="1">
    <location>
        <begin position="56"/>
        <end position="235"/>
    </location>
</feature>
<dbReference type="InterPro" id="IPR032466">
    <property type="entry name" value="Metal_Hydrolase"/>
</dbReference>
<dbReference type="EMBL" id="LCQQ01000042">
    <property type="protein sequence ID" value="KKW20201.1"/>
    <property type="molecule type" value="Genomic_DNA"/>
</dbReference>